<evidence type="ECO:0000259" key="7">
    <source>
        <dbReference type="Pfam" id="PF13087"/>
    </source>
</evidence>
<dbReference type="Gene3D" id="3.40.960.10">
    <property type="entry name" value="VSR Endonuclease"/>
    <property type="match status" value="1"/>
</dbReference>
<proteinExistence type="inferred from homology"/>
<sequence>MQETAQKIREEQASQTKALFGFARELGRVRRENITRLDRHPWHIRMSEIDASLPGVKKWTPESRTPNVLLRVEQQDLPACPGLPEELRPFVAEGWDRPEWEAPADVPGGDPKLARSWSAWLERRRSWLLNWDRCSRSLELFQNLYAQCRFIEDGNLRFVAKAGSISFASDEAHGAACHPVLSRPVLFRLSVEQGRAVITVQINESEPVRFESELLSDFQDDGFRLELCQGVRGSVDSASPHPFAPGPVRASFQNLAATISPECRWADAPQDIRFNEWCHFAFYEEPVLWIEERASGMAEASERIIRRINEGAEIPRHLIDLICGAAEKEEQGEAPGQKRESLEQRLASAGGEDEDILLTMPANREQLQVAREIRSRDAVLVMGPPGTGKTHTIANLISDFLAQGQTVLISSQKEKALRVLKSMMPAPLQDLCVSISSDQDDVLSTVQRLTDRLALVRIEELGRRIEAEEASRRATFEELGKTRNALYGELCREFRTVRLCGRDWTPSSLGRWLKEHSDLAEAIPDPELPEGPFPLSSEEARELGQLMKLAPGSGSPELLSGLPALSSLPDPVELAHLQAELQDLKAFIAKSGFSIESLDGEDGALRYRLGELSVVARHPQGEPMASLSEWLNRDRTIGEPEGWVMAARAAGAAGGALEGRWKKLGEAITSAAALAEKEMAQMDDLPVGIRKGTDRAALREALSYFRDNHINGEPGFLTKLTQKTRLAALACSSVGGHMPSSEHEYEAVLLRLNLEEARESLRKLWDDLITGAGGPAFDALGADHPEEQAKLRFAPRLEKALGWWSEWAQPLLERLRGLGVNPDALTGGTGAGPIESCEALTRNVESFIRPAAEADHARARMVLLGRRLAQARQALLQCARGTPQSDALCDELLAGLEESGERYEKAWKQLSELNRLQPRLERRKELLSRLMGSAPQWTREMFSAGGGGVPDNAAQAWDWRQLDAWFRKYLETDYGDLQKKAESLSSRLRAETVQLAADKAWLALARRMQGNRSLMQKLQGWAQIAARIGRGTSRSAEVLRAQARELIAECSQAIPCWIMPAEKALSTFDGSWKFDVVIIDEASQSDIASMPILFLAKKAIIAGDDRQVSPAAVGVGDSAVLALSRQYIQGRIANWPIYQAQSSLYDLAKTAYSPLMLREHFRCVPPIIGYSNELSYDGCILPLRDAASTSLLPAIVSCRVQGVRESNDTNRAEAEAIVGRIKACLAEPLYRDKTFGVIVMRSGRTGAQIQLINDLLYKALGPETIERHKILCGLSPDFQGDERDVIFLSLVDSPDGSKPLRKETAGSDDGMKKRWNVAVSRARDQIWAVYSFDPETQLQDGDIRKTFFDYLKKPDLGAAASGSAEMPEFAAEVASALESRRYRVLRGYRVGAFQLPLVVEGSGRKAVLECDGDLAHPDEERVMEELERQAILERVGWKFVRVRGGEWYRDPESALWWLVSDLEELGVKASDNADDADDAQKRNPELMKHIEASAGSYAKVLRRDVSLVAASRAKRERIIAELRKLGAEVDLEVRKGSARS</sequence>
<evidence type="ECO:0000313" key="9">
    <source>
        <dbReference type="EMBL" id="MDL2059592.1"/>
    </source>
</evidence>
<evidence type="ECO:0000259" key="8">
    <source>
        <dbReference type="Pfam" id="PF18741"/>
    </source>
</evidence>
<dbReference type="InterPro" id="IPR047187">
    <property type="entry name" value="SF1_C_Upf1"/>
</dbReference>
<dbReference type="InterPro" id="IPR049468">
    <property type="entry name" value="Restrct_endonuc-II-like_dom"/>
</dbReference>
<dbReference type="InterPro" id="IPR041677">
    <property type="entry name" value="DNA2/NAM7_AAA_11"/>
</dbReference>
<reference evidence="9" key="1">
    <citation type="submission" date="2023-03" db="EMBL/GenBank/DDBJ databases">
        <title>Mesosutterella sp. nov. isolated from porcine feces.</title>
        <authorList>
            <person name="Yu S."/>
        </authorList>
    </citation>
    <scope>NUCLEOTIDE SEQUENCE</scope>
    <source>
        <strain evidence="9">AGMB02718</strain>
    </source>
</reference>
<dbReference type="Pfam" id="PF18741">
    <property type="entry name" value="MTES_1575"/>
    <property type="match status" value="1"/>
</dbReference>
<dbReference type="PANTHER" id="PTHR43788:SF8">
    <property type="entry name" value="DNA-BINDING PROTEIN SMUBP-2"/>
    <property type="match status" value="1"/>
</dbReference>
<name>A0ABT7IMJ7_9BURK</name>
<evidence type="ECO:0000256" key="1">
    <source>
        <dbReference type="ARBA" id="ARBA00007913"/>
    </source>
</evidence>
<evidence type="ECO:0000259" key="6">
    <source>
        <dbReference type="Pfam" id="PF13086"/>
    </source>
</evidence>
<evidence type="ECO:0000313" key="10">
    <source>
        <dbReference type="Proteomes" id="UP001165481"/>
    </source>
</evidence>
<dbReference type="Proteomes" id="UP001165481">
    <property type="component" value="Unassembled WGS sequence"/>
</dbReference>
<comment type="similarity">
    <text evidence="1">Belongs to the DNA2/NAM7 helicase family.</text>
</comment>
<keyword evidence="5" id="KW-0067">ATP-binding</keyword>
<feature type="domain" description="DNA2/NAM7 helicase helicase" evidence="6">
    <location>
        <begin position="1019"/>
        <end position="1110"/>
    </location>
</feature>
<keyword evidence="3" id="KW-0378">Hydrolase</keyword>
<comment type="caution">
    <text evidence="9">The sequence shown here is derived from an EMBL/GenBank/DDBJ whole genome shotgun (WGS) entry which is preliminary data.</text>
</comment>
<keyword evidence="10" id="KW-1185">Reference proteome</keyword>
<gene>
    <name evidence="9" type="ORF">MUN46_006575</name>
</gene>
<keyword evidence="2" id="KW-0547">Nucleotide-binding</keyword>
<organism evidence="9 10">
    <name type="scientific">Mesosutterella faecium</name>
    <dbReference type="NCBI Taxonomy" id="2925194"/>
    <lineage>
        <taxon>Bacteria</taxon>
        <taxon>Pseudomonadati</taxon>
        <taxon>Pseudomonadota</taxon>
        <taxon>Betaproteobacteria</taxon>
        <taxon>Burkholderiales</taxon>
        <taxon>Sutterellaceae</taxon>
        <taxon>Mesosutterella</taxon>
    </lineage>
</organism>
<evidence type="ECO:0000256" key="3">
    <source>
        <dbReference type="ARBA" id="ARBA00022801"/>
    </source>
</evidence>
<dbReference type="CDD" id="cd18808">
    <property type="entry name" value="SF1_C_Upf1"/>
    <property type="match status" value="1"/>
</dbReference>
<protein>
    <submittedName>
        <fullName evidence="9">AAA domain-containing protein</fullName>
    </submittedName>
</protein>
<evidence type="ECO:0000256" key="4">
    <source>
        <dbReference type="ARBA" id="ARBA00022806"/>
    </source>
</evidence>
<accession>A0ABT7IMJ7</accession>
<feature type="domain" description="DNA2/NAM7 helicase helicase" evidence="6">
    <location>
        <begin position="363"/>
        <end position="419"/>
    </location>
</feature>
<evidence type="ECO:0000256" key="5">
    <source>
        <dbReference type="ARBA" id="ARBA00022840"/>
    </source>
</evidence>
<dbReference type="Gene3D" id="3.40.50.300">
    <property type="entry name" value="P-loop containing nucleotide triphosphate hydrolases"/>
    <property type="match status" value="3"/>
</dbReference>
<dbReference type="InterPro" id="IPR041679">
    <property type="entry name" value="DNA2/NAM7-like_C"/>
</dbReference>
<evidence type="ECO:0000256" key="2">
    <source>
        <dbReference type="ARBA" id="ARBA00022741"/>
    </source>
</evidence>
<dbReference type="EMBL" id="JAKZJU020000001">
    <property type="protein sequence ID" value="MDL2059592.1"/>
    <property type="molecule type" value="Genomic_DNA"/>
</dbReference>
<keyword evidence="4" id="KW-0347">Helicase</keyword>
<dbReference type="Pfam" id="PF13087">
    <property type="entry name" value="AAA_12"/>
    <property type="match status" value="1"/>
</dbReference>
<feature type="domain" description="DNA2/NAM7 helicase-like C-terminal" evidence="7">
    <location>
        <begin position="1144"/>
        <end position="1329"/>
    </location>
</feature>
<feature type="domain" description="Restriction endonuclease type II-like" evidence="8">
    <location>
        <begin position="1369"/>
        <end position="1459"/>
    </location>
</feature>
<dbReference type="SUPFAM" id="SSF52540">
    <property type="entry name" value="P-loop containing nucleoside triphosphate hydrolases"/>
    <property type="match status" value="1"/>
</dbReference>
<dbReference type="InterPro" id="IPR050534">
    <property type="entry name" value="Coronavir_polyprotein_1ab"/>
</dbReference>
<dbReference type="InterPro" id="IPR027417">
    <property type="entry name" value="P-loop_NTPase"/>
</dbReference>
<dbReference type="PANTHER" id="PTHR43788">
    <property type="entry name" value="DNA2/NAM7 HELICASE FAMILY MEMBER"/>
    <property type="match status" value="1"/>
</dbReference>
<dbReference type="Pfam" id="PF13086">
    <property type="entry name" value="AAA_11"/>
    <property type="match status" value="2"/>
</dbReference>
<dbReference type="RefSeq" id="WP_243377110.1">
    <property type="nucleotide sequence ID" value="NZ_JAKZJU020000001.1"/>
</dbReference>